<evidence type="ECO:0000313" key="1">
    <source>
        <dbReference type="EMBL" id="KAH9475196.1"/>
    </source>
</evidence>
<evidence type="ECO:0000313" key="2">
    <source>
        <dbReference type="Proteomes" id="UP000664032"/>
    </source>
</evidence>
<accession>A0ACB8GJ11</accession>
<protein>
    <submittedName>
        <fullName evidence="1">Uncharacterized protein</fullName>
    </submittedName>
</protein>
<sequence length="118" mass="13423">MTSTLPEANYGRELFRELELIQFEMRCGMITPPQNDAEMWDYLIASKSQVDRLCDVAQDIYNESVVELNKLLAKHGAGMDSKRVKGPRATSYLPSPLCEQVYPRGMVDNREVMTGSFE</sequence>
<dbReference type="EMBL" id="JAFIQS020000012">
    <property type="protein sequence ID" value="KAH9475196.1"/>
    <property type="molecule type" value="Genomic_DNA"/>
</dbReference>
<proteinExistence type="predicted"/>
<name>A0ACB8GJ11_PSICU</name>
<keyword evidence="2" id="KW-1185">Reference proteome</keyword>
<gene>
    <name evidence="1" type="ORF">JR316_0012307</name>
</gene>
<reference evidence="1" key="1">
    <citation type="submission" date="2021-10" db="EMBL/GenBank/DDBJ databases">
        <title>Psilocybe cubensis genome.</title>
        <authorList>
            <person name="Mckernan K.J."/>
            <person name="Crawford S."/>
            <person name="Trippe A."/>
            <person name="Kane L.T."/>
            <person name="Mclaughlin S."/>
        </authorList>
    </citation>
    <scope>NUCLEOTIDE SEQUENCE</scope>
    <source>
        <strain evidence="1">MGC-MH-2018</strain>
    </source>
</reference>
<organism evidence="1 2">
    <name type="scientific">Psilocybe cubensis</name>
    <name type="common">Psychedelic mushroom</name>
    <name type="synonym">Stropharia cubensis</name>
    <dbReference type="NCBI Taxonomy" id="181762"/>
    <lineage>
        <taxon>Eukaryota</taxon>
        <taxon>Fungi</taxon>
        <taxon>Dikarya</taxon>
        <taxon>Basidiomycota</taxon>
        <taxon>Agaricomycotina</taxon>
        <taxon>Agaricomycetes</taxon>
        <taxon>Agaricomycetidae</taxon>
        <taxon>Agaricales</taxon>
        <taxon>Agaricineae</taxon>
        <taxon>Strophariaceae</taxon>
        <taxon>Psilocybe</taxon>
    </lineage>
</organism>
<comment type="caution">
    <text evidence="1">The sequence shown here is derived from an EMBL/GenBank/DDBJ whole genome shotgun (WGS) entry which is preliminary data.</text>
</comment>
<dbReference type="Proteomes" id="UP000664032">
    <property type="component" value="Unassembled WGS sequence"/>
</dbReference>